<dbReference type="EMBL" id="BSOG01000005">
    <property type="protein sequence ID" value="GLR14610.1"/>
    <property type="molecule type" value="Genomic_DNA"/>
</dbReference>
<evidence type="ECO:0008006" key="3">
    <source>
        <dbReference type="Google" id="ProtNLM"/>
    </source>
</evidence>
<dbReference type="Pfam" id="PF14025">
    <property type="entry name" value="DUF4241"/>
    <property type="match status" value="1"/>
</dbReference>
<proteinExistence type="predicted"/>
<dbReference type="RefSeq" id="WP_284197685.1">
    <property type="nucleotide sequence ID" value="NZ_BSOG01000005.1"/>
</dbReference>
<name>A0ABQ5YHY0_9NEIS</name>
<protein>
    <recommendedName>
        <fullName evidence="3">DUF4241 domain-containing protein</fullName>
    </recommendedName>
</protein>
<dbReference type="InterPro" id="IPR025335">
    <property type="entry name" value="DUF4241"/>
</dbReference>
<accession>A0ABQ5YHY0</accession>
<comment type="caution">
    <text evidence="1">The sequence shown here is derived from an EMBL/GenBank/DDBJ whole genome shotgun (WGS) entry which is preliminary data.</text>
</comment>
<evidence type="ECO:0000313" key="1">
    <source>
        <dbReference type="EMBL" id="GLR14610.1"/>
    </source>
</evidence>
<reference evidence="2" key="1">
    <citation type="journal article" date="2019" name="Int. J. Syst. Evol. Microbiol.">
        <title>The Global Catalogue of Microorganisms (GCM) 10K type strain sequencing project: providing services to taxonomists for standard genome sequencing and annotation.</title>
        <authorList>
            <consortium name="The Broad Institute Genomics Platform"/>
            <consortium name="The Broad Institute Genome Sequencing Center for Infectious Disease"/>
            <person name="Wu L."/>
            <person name="Ma J."/>
        </authorList>
    </citation>
    <scope>NUCLEOTIDE SEQUENCE [LARGE SCALE GENOMIC DNA]</scope>
    <source>
        <strain evidence="2">NBRC 110044</strain>
    </source>
</reference>
<keyword evidence="2" id="KW-1185">Reference proteome</keyword>
<evidence type="ECO:0000313" key="2">
    <source>
        <dbReference type="Proteomes" id="UP001156706"/>
    </source>
</evidence>
<gene>
    <name evidence="1" type="ORF">GCM10007907_34000</name>
</gene>
<dbReference type="Proteomes" id="UP001156706">
    <property type="component" value="Unassembled WGS sequence"/>
</dbReference>
<sequence>MSYLHPIYPDRWMALAEGDFAWTVDDKPIRYRLHTVPCGELWLKQGRLVPCDPFVTLQWQGNPELQLPPGCYPVVATVADISEEQDGSHLRECYLSLLLSAQPAVGWRFLTPVAPGITAPLLGGHEFVGVPVDSGTVGFVDADAVVRLMPDPDEMDWQDELFDNGQTDAWFARMDDPSHLQAGLANISLPGATDGENLILAHSGWGDGTYAVVGSYDASGALTGVHIDLAVLPLAPLPEWD</sequence>
<organism evidence="1 2">
    <name type="scientific">Chitinimonas prasina</name>
    <dbReference type="NCBI Taxonomy" id="1434937"/>
    <lineage>
        <taxon>Bacteria</taxon>
        <taxon>Pseudomonadati</taxon>
        <taxon>Pseudomonadota</taxon>
        <taxon>Betaproteobacteria</taxon>
        <taxon>Neisseriales</taxon>
        <taxon>Chitinibacteraceae</taxon>
        <taxon>Chitinimonas</taxon>
    </lineage>
</organism>